<dbReference type="PANTHER" id="PTHR42998:SF1">
    <property type="entry name" value="TYPE I RESTRICTION ENZYME HINDI METHYLASE SUBUNIT"/>
    <property type="match status" value="1"/>
</dbReference>
<dbReference type="InterPro" id="IPR029063">
    <property type="entry name" value="SAM-dependent_MTases_sf"/>
</dbReference>
<dbReference type="GO" id="GO:0009307">
    <property type="term" value="P:DNA restriction-modification system"/>
    <property type="evidence" value="ECO:0007669"/>
    <property type="project" value="UniProtKB-KW"/>
</dbReference>
<feature type="domain" description="DNA methylase adenine-specific" evidence="2">
    <location>
        <begin position="212"/>
        <end position="518"/>
    </location>
</feature>
<keyword evidence="1" id="KW-0680">Restriction system</keyword>
<dbReference type="GO" id="GO:0032259">
    <property type="term" value="P:methylation"/>
    <property type="evidence" value="ECO:0007669"/>
    <property type="project" value="UniProtKB-KW"/>
</dbReference>
<dbReference type="RefSeq" id="WP_059264548.1">
    <property type="nucleotide sequence ID" value="NZ_KQ948360.1"/>
</dbReference>
<name>A0A101Q3H7_STRCK</name>
<dbReference type="Proteomes" id="UP000053398">
    <property type="component" value="Unassembled WGS sequence"/>
</dbReference>
<evidence type="ECO:0000259" key="2">
    <source>
        <dbReference type="Pfam" id="PF02384"/>
    </source>
</evidence>
<keyword evidence="3" id="KW-0808">Transferase</keyword>
<comment type="caution">
    <text evidence="3">The sequence shown here is derived from an EMBL/GenBank/DDBJ whole genome shotgun (WGS) entry which is preliminary data.</text>
</comment>
<evidence type="ECO:0000256" key="1">
    <source>
        <dbReference type="ARBA" id="ARBA00022747"/>
    </source>
</evidence>
<gene>
    <name evidence="3" type="ORF">AQJ11_25655</name>
</gene>
<organism evidence="3 4">
    <name type="scientific">Streptomyces corchorusii</name>
    <name type="common">Streptomyces chibaensis</name>
    <dbReference type="NCBI Taxonomy" id="1903"/>
    <lineage>
        <taxon>Bacteria</taxon>
        <taxon>Bacillati</taxon>
        <taxon>Actinomycetota</taxon>
        <taxon>Actinomycetes</taxon>
        <taxon>Kitasatosporales</taxon>
        <taxon>Streptomycetaceae</taxon>
        <taxon>Streptomyces</taxon>
    </lineage>
</organism>
<keyword evidence="4" id="KW-1185">Reference proteome</keyword>
<dbReference type="InterPro" id="IPR002052">
    <property type="entry name" value="DNA_methylase_N6_adenine_CS"/>
</dbReference>
<keyword evidence="3" id="KW-0489">Methyltransferase</keyword>
<dbReference type="Gene3D" id="3.40.50.150">
    <property type="entry name" value="Vaccinia Virus protein VP39"/>
    <property type="match status" value="1"/>
</dbReference>
<dbReference type="Pfam" id="PF02384">
    <property type="entry name" value="N6_Mtase"/>
    <property type="match status" value="1"/>
</dbReference>
<dbReference type="InterPro" id="IPR003356">
    <property type="entry name" value="DNA_methylase_A-5"/>
</dbReference>
<dbReference type="SUPFAM" id="SSF53335">
    <property type="entry name" value="S-adenosyl-L-methionine-dependent methyltransferases"/>
    <property type="match status" value="1"/>
</dbReference>
<sequence>MSDFEGVLVTRADIARFAGVKRPAVTNWERRHADFPRPLERSADAPPGVEVFSAAEVLAWLAQRTIPANARQPGEPEGTTYGDRFRVSLGGTRSGALFKAVDLLSGQQAERFRGELSHAEYLTVLLTLVYLRGCRPEEWRRIVAEASRYQFPHSGELLVRFLASAVREGLGTVHEQLVLALSQNLGGARVADMVRLLDDTGPVDRAEHAEGFERVLARYSELLGKRAGDFFTPRAAVQVIARLIAEGARHVHSVHDPFVRAGELVSAAWDAVAAVQQTPGRIEVSGAGAGEHPLALAGMNLALHGIPDAGLWTGDIAPSAGGGPRHLDARTFDRVVTNPPFNAKFDRPVDERCWRYGPPPRHNANFAWLQHVVASLRPDGRAAVIMPDIAAFSANPSERRIRAGMVEDGAVEALIALPAQLFASTGISVTVWLLRHPTGSCDEILFVDASRFGSLTTRVRRELSPDEVRLIHEEHRSWAAARAEGRAFTGTDGLSRAVSIEKLREMDYTLSPAFHVPSGKRSDTRPADRADLATLAGHLAELHARTREADAAVEELLGRYGL</sequence>
<proteinExistence type="predicted"/>
<accession>A0A101Q3H7</accession>
<reference evidence="3 4" key="1">
    <citation type="submission" date="2015-10" db="EMBL/GenBank/DDBJ databases">
        <title>Draft genome sequence of Streptomyces corchorusii DSM 40340, type strain for the species Streptomyces corchorusii.</title>
        <authorList>
            <person name="Ruckert C."/>
            <person name="Winkler A."/>
            <person name="Kalinowski J."/>
            <person name="Kampfer P."/>
            <person name="Glaeser S."/>
        </authorList>
    </citation>
    <scope>NUCLEOTIDE SEQUENCE [LARGE SCALE GENOMIC DNA]</scope>
    <source>
        <strain evidence="3 4">DSM 40340</strain>
    </source>
</reference>
<evidence type="ECO:0000313" key="3">
    <source>
        <dbReference type="EMBL" id="KUN22501.1"/>
    </source>
</evidence>
<dbReference type="InterPro" id="IPR052916">
    <property type="entry name" value="Type-I_RE_MTase_Subunit"/>
</dbReference>
<dbReference type="AlphaFoldDB" id="A0A101Q3H7"/>
<dbReference type="GO" id="GO:0003677">
    <property type="term" value="F:DNA binding"/>
    <property type="evidence" value="ECO:0007669"/>
    <property type="project" value="InterPro"/>
</dbReference>
<dbReference type="EMBL" id="LMWP01000028">
    <property type="protein sequence ID" value="KUN22501.1"/>
    <property type="molecule type" value="Genomic_DNA"/>
</dbReference>
<evidence type="ECO:0000313" key="4">
    <source>
        <dbReference type="Proteomes" id="UP000053398"/>
    </source>
</evidence>
<dbReference type="GO" id="GO:0008170">
    <property type="term" value="F:N-methyltransferase activity"/>
    <property type="evidence" value="ECO:0007669"/>
    <property type="project" value="InterPro"/>
</dbReference>
<dbReference type="PROSITE" id="PS00092">
    <property type="entry name" value="N6_MTASE"/>
    <property type="match status" value="1"/>
</dbReference>
<dbReference type="PANTHER" id="PTHR42998">
    <property type="entry name" value="TYPE I RESTRICTION ENZYME HINDVIIP M PROTEIN-RELATED"/>
    <property type="match status" value="1"/>
</dbReference>
<dbReference type="PRINTS" id="PR00507">
    <property type="entry name" value="N12N6MTFRASE"/>
</dbReference>
<protein>
    <submittedName>
        <fullName evidence="3">N-6 DNA methylase</fullName>
    </submittedName>
</protein>